<dbReference type="PANTHER" id="PTHR30008">
    <property type="entry name" value="EXODEOXYRIBONUCLEASE 7 LARGE SUBUNIT"/>
    <property type="match status" value="1"/>
</dbReference>
<keyword evidence="2 5" id="KW-0540">Nuclease</keyword>
<dbReference type="InterPro" id="IPR003753">
    <property type="entry name" value="Exonuc_VII_L"/>
</dbReference>
<organism evidence="9 10">
    <name type="scientific">Motilimonas cestriensis</name>
    <dbReference type="NCBI Taxonomy" id="2742685"/>
    <lineage>
        <taxon>Bacteria</taxon>
        <taxon>Pseudomonadati</taxon>
        <taxon>Pseudomonadota</taxon>
        <taxon>Gammaproteobacteria</taxon>
        <taxon>Alteromonadales</taxon>
        <taxon>Alteromonadales genera incertae sedis</taxon>
        <taxon>Motilimonas</taxon>
    </lineage>
</organism>
<evidence type="ECO:0000256" key="6">
    <source>
        <dbReference type="RuleBase" id="RU004355"/>
    </source>
</evidence>
<reference evidence="9 10" key="1">
    <citation type="journal article" date="2022" name="Environ. Microbiol. Rep.">
        <title>Eco-phylogenetic analyses reveal divergent evolution of vitamin B12 metabolism in the marine bacterial family 'Psychromonadaceae'.</title>
        <authorList>
            <person name="Jin X."/>
            <person name="Yang Y."/>
            <person name="Cao H."/>
            <person name="Gao B."/>
            <person name="Zhao Z."/>
        </authorList>
    </citation>
    <scope>NUCLEOTIDE SEQUENCE [LARGE SCALE GENOMIC DNA]</scope>
    <source>
        <strain evidence="9 10">MKS20</strain>
    </source>
</reference>
<gene>
    <name evidence="5 9" type="primary">xseA</name>
    <name evidence="9" type="ORF">K6Y31_18430</name>
</gene>
<dbReference type="PANTHER" id="PTHR30008:SF0">
    <property type="entry name" value="EXODEOXYRIBONUCLEASE 7 LARGE SUBUNIT"/>
    <property type="match status" value="1"/>
</dbReference>
<dbReference type="Proteomes" id="UP001201273">
    <property type="component" value="Unassembled WGS sequence"/>
</dbReference>
<comment type="subcellular location">
    <subcellularLocation>
        <location evidence="5 6">Cytoplasm</location>
    </subcellularLocation>
</comment>
<dbReference type="InterPro" id="IPR020579">
    <property type="entry name" value="Exonuc_VII_lsu_C"/>
</dbReference>
<dbReference type="InterPro" id="IPR025824">
    <property type="entry name" value="OB-fold_nuc-bd_dom"/>
</dbReference>
<feature type="domain" description="Exonuclease VII large subunit C-terminal" evidence="7">
    <location>
        <begin position="121"/>
        <end position="434"/>
    </location>
</feature>
<keyword evidence="10" id="KW-1185">Reference proteome</keyword>
<dbReference type="CDD" id="cd04489">
    <property type="entry name" value="ExoVII_LU_OBF"/>
    <property type="match status" value="1"/>
</dbReference>
<dbReference type="EC" id="3.1.11.6" evidence="5"/>
<evidence type="ECO:0000256" key="5">
    <source>
        <dbReference type="HAMAP-Rule" id="MF_00378"/>
    </source>
</evidence>
<evidence type="ECO:0000259" key="7">
    <source>
        <dbReference type="Pfam" id="PF02601"/>
    </source>
</evidence>
<accession>A0ABS8WGN8</accession>
<evidence type="ECO:0000313" key="9">
    <source>
        <dbReference type="EMBL" id="MCE2596764.1"/>
    </source>
</evidence>
<evidence type="ECO:0000256" key="4">
    <source>
        <dbReference type="ARBA" id="ARBA00022839"/>
    </source>
</evidence>
<dbReference type="Pfam" id="PF02601">
    <property type="entry name" value="Exonuc_VII_L"/>
    <property type="match status" value="1"/>
</dbReference>
<dbReference type="HAMAP" id="MF_00378">
    <property type="entry name" value="Exonuc_7_L"/>
    <property type="match status" value="1"/>
</dbReference>
<dbReference type="Pfam" id="PF13742">
    <property type="entry name" value="tRNA_anti_2"/>
    <property type="match status" value="1"/>
</dbReference>
<comment type="catalytic activity">
    <reaction evidence="5 6">
        <text>Exonucleolytic cleavage in either 5'- to 3'- or 3'- to 5'-direction to yield nucleoside 5'-phosphates.</text>
        <dbReference type="EC" id="3.1.11.6"/>
    </reaction>
</comment>
<keyword evidence="3 5" id="KW-0378">Hydrolase</keyword>
<evidence type="ECO:0000259" key="8">
    <source>
        <dbReference type="Pfam" id="PF13742"/>
    </source>
</evidence>
<keyword evidence="1 5" id="KW-0963">Cytoplasm</keyword>
<evidence type="ECO:0000256" key="2">
    <source>
        <dbReference type="ARBA" id="ARBA00022722"/>
    </source>
</evidence>
<proteinExistence type="inferred from homology"/>
<sequence>MQSIYTVSRLNGEVKKLLESGLGTVWLSGEISNLTMATSGHWYLTLKDHSAQVKCAMFRGNNSRVRLQPKNGMQVLVRAKLSLYEPRGDYQLILESMAPEGEGLLQQAFDALKFKLAAEGLFASQHKQPLPTTPTKVGLITSATGAAIHDLLSVLKRRNPLLQIIVYPSAVQGKAATAQLVKTLQTANQRNEVDVIVLGRGGGSLEDLWCFNEEALARAVFNSTIPVISAVGHEVDVTICDFVADLRAATPSAAAELLSGNSEHWQHQLQQLNARLVRAMTQELRQQQSRFQLISQQLQYHEPRKKLQLQAQRLDELDARLRRAMQSHLKQQTHQFVRLNQQLFQSQPGLRVTQLQLQQQQLVARLSRGMRTLLDKHQQKQQSAVGQLQAVSPLATLARGYSITSNQAGDVIQQIEQVRSGEILTTRVANGVISSVVK</sequence>
<feature type="domain" description="OB-fold nucleic acid binding" evidence="8">
    <location>
        <begin position="5"/>
        <end position="97"/>
    </location>
</feature>
<dbReference type="RefSeq" id="WP_233054448.1">
    <property type="nucleotide sequence ID" value="NZ_JAIMJA010000024.1"/>
</dbReference>
<name>A0ABS8WGN8_9GAMM</name>
<comment type="function">
    <text evidence="5">Bidirectionally degrades single-stranded DNA into large acid-insoluble oligonucleotides, which are then degraded further into small acid-soluble oligonucleotides.</text>
</comment>
<evidence type="ECO:0000256" key="1">
    <source>
        <dbReference type="ARBA" id="ARBA00022490"/>
    </source>
</evidence>
<dbReference type="NCBIfam" id="TIGR00237">
    <property type="entry name" value="xseA"/>
    <property type="match status" value="1"/>
</dbReference>
<keyword evidence="4 5" id="KW-0269">Exonuclease</keyword>
<comment type="caution">
    <text evidence="9">The sequence shown here is derived from an EMBL/GenBank/DDBJ whole genome shotgun (WGS) entry which is preliminary data.</text>
</comment>
<evidence type="ECO:0000256" key="3">
    <source>
        <dbReference type="ARBA" id="ARBA00022801"/>
    </source>
</evidence>
<comment type="subunit">
    <text evidence="5">Heterooligomer composed of large and small subunits.</text>
</comment>
<protein>
    <recommendedName>
        <fullName evidence="5">Exodeoxyribonuclease 7 large subunit</fullName>
        <ecNumber evidence="5">3.1.11.6</ecNumber>
    </recommendedName>
    <alternativeName>
        <fullName evidence="5">Exodeoxyribonuclease VII large subunit</fullName>
        <shortName evidence="5">Exonuclease VII large subunit</shortName>
    </alternativeName>
</protein>
<dbReference type="GO" id="GO:0008855">
    <property type="term" value="F:exodeoxyribonuclease VII activity"/>
    <property type="evidence" value="ECO:0007669"/>
    <property type="project" value="UniProtKB-EC"/>
</dbReference>
<comment type="similarity">
    <text evidence="5 6">Belongs to the XseA family.</text>
</comment>
<evidence type="ECO:0000313" key="10">
    <source>
        <dbReference type="Proteomes" id="UP001201273"/>
    </source>
</evidence>
<dbReference type="EMBL" id="JAIMJA010000024">
    <property type="protein sequence ID" value="MCE2596764.1"/>
    <property type="molecule type" value="Genomic_DNA"/>
</dbReference>